<proteinExistence type="predicted"/>
<accession>A0ABD6AGM1</accession>
<dbReference type="RefSeq" id="WP_256407168.1">
    <property type="nucleotide sequence ID" value="NZ_JANHDN010000001.1"/>
</dbReference>
<dbReference type="Pfam" id="PF26480">
    <property type="entry name" value="DUF8153"/>
    <property type="match status" value="1"/>
</dbReference>
<feature type="transmembrane region" description="Helical" evidence="1">
    <location>
        <begin position="86"/>
        <end position="104"/>
    </location>
</feature>
<comment type="caution">
    <text evidence="3">The sequence shown here is derived from an EMBL/GenBank/DDBJ whole genome shotgun (WGS) entry which is preliminary data.</text>
</comment>
<feature type="domain" description="DUF8153" evidence="2">
    <location>
        <begin position="27"/>
        <end position="106"/>
    </location>
</feature>
<name>A0ABD6AGM1_9EURY</name>
<keyword evidence="4" id="KW-1185">Reference proteome</keyword>
<evidence type="ECO:0000313" key="4">
    <source>
        <dbReference type="Proteomes" id="UP001596545"/>
    </source>
</evidence>
<reference evidence="3 4" key="1">
    <citation type="journal article" date="2019" name="Int. J. Syst. Evol. Microbiol.">
        <title>The Global Catalogue of Microorganisms (GCM) 10K type strain sequencing project: providing services to taxonomists for standard genome sequencing and annotation.</title>
        <authorList>
            <consortium name="The Broad Institute Genomics Platform"/>
            <consortium name="The Broad Institute Genome Sequencing Center for Infectious Disease"/>
            <person name="Wu L."/>
            <person name="Ma J."/>
        </authorList>
    </citation>
    <scope>NUCLEOTIDE SEQUENCE [LARGE SCALE GENOMIC DNA]</scope>
    <source>
        <strain evidence="3 4">CGMCC 1.12554</strain>
    </source>
</reference>
<dbReference type="InterPro" id="IPR058466">
    <property type="entry name" value="DUF8153"/>
</dbReference>
<sequence>MRLALRYAVSIAVGLAVTIPVGEWAAGDWLVTASLLPLFAAATSLIIAHRRRWTRSNGELSPRAGAAVGGAGAFTGGALIRTSPPAAAAGFGLLLLGMAAGIAVSDSS</sequence>
<dbReference type="AlphaFoldDB" id="A0ABD6AGM1"/>
<dbReference type="EMBL" id="JBHTBL010000001">
    <property type="protein sequence ID" value="MFC7323057.1"/>
    <property type="molecule type" value="Genomic_DNA"/>
</dbReference>
<evidence type="ECO:0000256" key="1">
    <source>
        <dbReference type="SAM" id="Phobius"/>
    </source>
</evidence>
<evidence type="ECO:0000259" key="2">
    <source>
        <dbReference type="Pfam" id="PF26480"/>
    </source>
</evidence>
<evidence type="ECO:0000313" key="3">
    <source>
        <dbReference type="EMBL" id="MFC7323057.1"/>
    </source>
</evidence>
<gene>
    <name evidence="3" type="ORF">ACFQMF_00530</name>
</gene>
<dbReference type="Proteomes" id="UP001596545">
    <property type="component" value="Unassembled WGS sequence"/>
</dbReference>
<organism evidence="3 4">
    <name type="scientific">Halorubrum rutilum</name>
    <dbReference type="NCBI Taxonomy" id="1364933"/>
    <lineage>
        <taxon>Archaea</taxon>
        <taxon>Methanobacteriati</taxon>
        <taxon>Methanobacteriota</taxon>
        <taxon>Stenosarchaea group</taxon>
        <taxon>Halobacteria</taxon>
        <taxon>Halobacteriales</taxon>
        <taxon>Haloferacaceae</taxon>
        <taxon>Halorubrum</taxon>
    </lineage>
</organism>
<feature type="transmembrane region" description="Helical" evidence="1">
    <location>
        <begin position="26"/>
        <end position="48"/>
    </location>
</feature>
<keyword evidence="1" id="KW-0472">Membrane</keyword>
<protein>
    <recommendedName>
        <fullName evidence="2">DUF8153 domain-containing protein</fullName>
    </recommendedName>
</protein>
<keyword evidence="1" id="KW-0812">Transmembrane</keyword>
<feature type="transmembrane region" description="Helical" evidence="1">
    <location>
        <begin position="60"/>
        <end position="80"/>
    </location>
</feature>
<keyword evidence="1" id="KW-1133">Transmembrane helix</keyword>